<comment type="function">
    <text evidence="1">Component of the mitochondrial ribosome (mitoribosome), a dedicated translation machinery responsible for the synthesis of mitochondrial genome-encoded proteins, including at least some of the essential transmembrane subunits of the mitochondrial respiratory chain. The mitoribosomes are attached to the mitochondrial inner membrane and translation products are cotranslationally integrated into the membrane.</text>
</comment>
<dbReference type="PANTHER" id="PTHR13490:SF0">
    <property type="entry name" value="SMALL RIBOSOMAL SUBUNIT PROTEIN MS35"/>
    <property type="match status" value="1"/>
</dbReference>
<proteinExistence type="inferred from homology"/>
<keyword evidence="1" id="KW-0689">Ribosomal protein</keyword>
<dbReference type="EMBL" id="JBEVYD010000006">
    <property type="protein sequence ID" value="KAL3231605.1"/>
    <property type="molecule type" value="Genomic_DNA"/>
</dbReference>
<reference evidence="3 4" key="1">
    <citation type="submission" date="2024-05" db="EMBL/GenBank/DDBJ databases">
        <title>Long read based assembly of the Candida bracarensis genome reveals expanded adhesin content.</title>
        <authorList>
            <person name="Marcet-Houben M."/>
            <person name="Ksiezopolska E."/>
            <person name="Gabaldon T."/>
        </authorList>
    </citation>
    <scope>NUCLEOTIDE SEQUENCE [LARGE SCALE GENOMIC DNA]</scope>
    <source>
        <strain evidence="3 4">CBM6</strain>
    </source>
</reference>
<gene>
    <name evidence="3" type="ORF">RNJ44_00140</name>
</gene>
<name>A0ABR4NSZ4_9SACH</name>
<accession>A0ABR4NSZ4</accession>
<dbReference type="InterPro" id="IPR019349">
    <property type="entry name" value="Ribosomal_mS35_mit"/>
</dbReference>
<dbReference type="PIRSF" id="PIRSF036995">
    <property type="entry name" value="RSM24"/>
    <property type="match status" value="1"/>
</dbReference>
<keyword evidence="1" id="KW-0496">Mitochondrion</keyword>
<keyword evidence="1" id="KW-0687">Ribonucleoprotein</keyword>
<evidence type="ECO:0000313" key="3">
    <source>
        <dbReference type="EMBL" id="KAL3231605.1"/>
    </source>
</evidence>
<sequence length="307" mass="35940">MFKLPVCRVLQRGLKTQAQTTPVASNLYMEPSKWKGLPSEQIISLYWERMAKLGKKYKQQPEELEALLTTSEYTGVPESHIRKLYKYGEKGMLEIGGGASVSGGNAKDKVGGFSRFQFDELPSQALDLVAQHREQRFYNRLAAYELPLLAQYRQEYRRPDPVKYPVTYKYMTYIGEEHPNSRKVVMTFKTAELGLGERELHKFRLLAKTRYDYTKDEFRMSSDRYPEPQQNAKYLSDTLHKLLKEAKDLSKDDFSDVPLDKRHIIARNLRKKQSMRLKNIQFPESWKRPEDAPVPKANIVEEMKRYL</sequence>
<comment type="caution">
    <text evidence="3">The sequence shown here is derived from an EMBL/GenBank/DDBJ whole genome shotgun (WGS) entry which is preliminary data.</text>
</comment>
<dbReference type="InterPro" id="IPR017081">
    <property type="entry name" value="Ribosomal_mS35"/>
</dbReference>
<feature type="domain" description="Small ribosomal subunit protein mS35 mitochondrial conserved" evidence="2">
    <location>
        <begin position="155"/>
        <end position="287"/>
    </location>
</feature>
<dbReference type="InterPro" id="IPR039848">
    <property type="entry name" value="Ribosomal_mS35_mt"/>
</dbReference>
<evidence type="ECO:0000313" key="4">
    <source>
        <dbReference type="Proteomes" id="UP001623330"/>
    </source>
</evidence>
<comment type="subcellular location">
    <subcellularLocation>
        <location evidence="1">Mitochondrion</location>
    </subcellularLocation>
</comment>
<dbReference type="Proteomes" id="UP001623330">
    <property type="component" value="Unassembled WGS sequence"/>
</dbReference>
<comment type="similarity">
    <text evidence="1">Belongs to the mitochondrion-specific ribosomal protein mS35 family.</text>
</comment>
<dbReference type="Pfam" id="PF10213">
    <property type="entry name" value="MRP-S28"/>
    <property type="match status" value="1"/>
</dbReference>
<keyword evidence="4" id="KW-1185">Reference proteome</keyword>
<evidence type="ECO:0000259" key="2">
    <source>
        <dbReference type="Pfam" id="PF10213"/>
    </source>
</evidence>
<organism evidence="3 4">
    <name type="scientific">Nakaseomyces bracarensis</name>
    <dbReference type="NCBI Taxonomy" id="273131"/>
    <lineage>
        <taxon>Eukaryota</taxon>
        <taxon>Fungi</taxon>
        <taxon>Dikarya</taxon>
        <taxon>Ascomycota</taxon>
        <taxon>Saccharomycotina</taxon>
        <taxon>Saccharomycetes</taxon>
        <taxon>Saccharomycetales</taxon>
        <taxon>Saccharomycetaceae</taxon>
        <taxon>Nakaseomyces</taxon>
    </lineage>
</organism>
<dbReference type="PANTHER" id="PTHR13490">
    <property type="entry name" value="MITOCHONDRIAL 28S RIBOSOMAL PROTEIN S28"/>
    <property type="match status" value="1"/>
</dbReference>
<protein>
    <recommendedName>
        <fullName evidence="1">Small ribosomal subunit protein mS35</fullName>
    </recommendedName>
    <alternativeName>
        <fullName evidence="1">37S ribosomal protein S24, mitochondrial</fullName>
    </alternativeName>
</protein>
<evidence type="ECO:0000256" key="1">
    <source>
        <dbReference type="PIRNR" id="PIRNR036995"/>
    </source>
</evidence>